<gene>
    <name evidence="5" type="ORF">ABID16_004194</name>
</gene>
<organism evidence="5 6">
    <name type="scientific">Rhizobium aquaticum</name>
    <dbReference type="NCBI Taxonomy" id="1549636"/>
    <lineage>
        <taxon>Bacteria</taxon>
        <taxon>Pseudomonadati</taxon>
        <taxon>Pseudomonadota</taxon>
        <taxon>Alphaproteobacteria</taxon>
        <taxon>Hyphomicrobiales</taxon>
        <taxon>Rhizobiaceae</taxon>
        <taxon>Rhizobium/Agrobacterium group</taxon>
        <taxon>Rhizobium</taxon>
    </lineage>
</organism>
<dbReference type="SUPFAM" id="SSF46689">
    <property type="entry name" value="Homeodomain-like"/>
    <property type="match status" value="1"/>
</dbReference>
<keyword evidence="1" id="KW-0805">Transcription regulation</keyword>
<keyword evidence="2" id="KW-0238">DNA-binding</keyword>
<name>A0ABV2J512_9HYPH</name>
<evidence type="ECO:0000256" key="2">
    <source>
        <dbReference type="ARBA" id="ARBA00023125"/>
    </source>
</evidence>
<feature type="domain" description="HTH araC/xylS-type" evidence="4">
    <location>
        <begin position="192"/>
        <end position="292"/>
    </location>
</feature>
<comment type="caution">
    <text evidence="5">The sequence shown here is derived from an EMBL/GenBank/DDBJ whole genome shotgun (WGS) entry which is preliminary data.</text>
</comment>
<dbReference type="PANTHER" id="PTHR46796">
    <property type="entry name" value="HTH-TYPE TRANSCRIPTIONAL ACTIVATOR RHAS-RELATED"/>
    <property type="match status" value="1"/>
</dbReference>
<keyword evidence="3" id="KW-0804">Transcription</keyword>
<dbReference type="Gene3D" id="1.10.10.60">
    <property type="entry name" value="Homeodomain-like"/>
    <property type="match status" value="1"/>
</dbReference>
<dbReference type="InterPro" id="IPR050204">
    <property type="entry name" value="AraC_XylS_family_regulators"/>
</dbReference>
<dbReference type="InterPro" id="IPR009057">
    <property type="entry name" value="Homeodomain-like_sf"/>
</dbReference>
<reference evidence="5 6" key="1">
    <citation type="submission" date="2024-06" db="EMBL/GenBank/DDBJ databases">
        <title>Genomic Encyclopedia of Type Strains, Phase IV (KMG-IV): sequencing the most valuable type-strain genomes for metagenomic binning, comparative biology and taxonomic classification.</title>
        <authorList>
            <person name="Goeker M."/>
        </authorList>
    </citation>
    <scope>NUCLEOTIDE SEQUENCE [LARGE SCALE GENOMIC DNA]</scope>
    <source>
        <strain evidence="5 6">DSM 29780</strain>
    </source>
</reference>
<evidence type="ECO:0000256" key="3">
    <source>
        <dbReference type="ARBA" id="ARBA00023163"/>
    </source>
</evidence>
<protein>
    <submittedName>
        <fullName evidence="5">AraC-like DNA-binding protein</fullName>
    </submittedName>
</protein>
<dbReference type="PROSITE" id="PS01124">
    <property type="entry name" value="HTH_ARAC_FAMILY_2"/>
    <property type="match status" value="1"/>
</dbReference>
<evidence type="ECO:0000313" key="5">
    <source>
        <dbReference type="EMBL" id="MET3615847.1"/>
    </source>
</evidence>
<dbReference type="Pfam" id="PF14525">
    <property type="entry name" value="AraC_binding_2"/>
    <property type="match status" value="1"/>
</dbReference>
<dbReference type="EMBL" id="JBEPMB010000009">
    <property type="protein sequence ID" value="MET3615847.1"/>
    <property type="molecule type" value="Genomic_DNA"/>
</dbReference>
<dbReference type="PANTHER" id="PTHR46796:SF6">
    <property type="entry name" value="ARAC SUBFAMILY"/>
    <property type="match status" value="1"/>
</dbReference>
<accession>A0ABV2J512</accession>
<proteinExistence type="predicted"/>
<keyword evidence="6" id="KW-1185">Reference proteome</keyword>
<dbReference type="InterPro" id="IPR018060">
    <property type="entry name" value="HTH_AraC"/>
</dbReference>
<evidence type="ECO:0000259" key="4">
    <source>
        <dbReference type="PROSITE" id="PS01124"/>
    </source>
</evidence>
<dbReference type="InterPro" id="IPR035418">
    <property type="entry name" value="AraC-bd_2"/>
</dbReference>
<evidence type="ECO:0000313" key="6">
    <source>
        <dbReference type="Proteomes" id="UP001549047"/>
    </source>
</evidence>
<dbReference type="Proteomes" id="UP001549047">
    <property type="component" value="Unassembled WGS sequence"/>
</dbReference>
<sequence>MWLENINVMFDVSHLQKDGSFCAEAGALLLGDAMVARSSCHAQSFERSRYRTARDGLSHYLIQFYVEGQCGDRNWADSEWTRPGDLLIVDLAQPLMTAATDFSNLNLIVPRRLLAPLLVSPDAHHLRVIRGELPLVRILRSHVAELMSAGPQLVPAEGLAVLQPTLHMVAAILNGEDSRDLAAPGIQASLQMEIRRYIQAQLSNPSLTAETVAARFGISRRKLYYLFEGEGGFISYLRARRLEAIRGALIDPSQIDRSISDIASQFCFDNRSGFVNAFRRIYGLVPREARAFGHAGLKDEEASPLHAAWRGWIQQAR</sequence>
<dbReference type="SMART" id="SM00342">
    <property type="entry name" value="HTH_ARAC"/>
    <property type="match status" value="1"/>
</dbReference>
<dbReference type="RefSeq" id="WP_354558310.1">
    <property type="nucleotide sequence ID" value="NZ_JBEPMB010000009.1"/>
</dbReference>
<evidence type="ECO:0000256" key="1">
    <source>
        <dbReference type="ARBA" id="ARBA00023015"/>
    </source>
</evidence>
<dbReference type="Pfam" id="PF12833">
    <property type="entry name" value="HTH_18"/>
    <property type="match status" value="1"/>
</dbReference>